<dbReference type="AlphaFoldDB" id="A0A1X6YYD3"/>
<dbReference type="EC" id="4.2.1.24" evidence="3 10"/>
<evidence type="ECO:0000313" key="12">
    <source>
        <dbReference type="EMBL" id="SLN34687.1"/>
    </source>
</evidence>
<gene>
    <name evidence="12" type="primary">hemB</name>
    <name evidence="12" type="ORF">ROA7450_01592</name>
</gene>
<evidence type="ECO:0000256" key="8">
    <source>
        <dbReference type="ARBA" id="ARBA00047651"/>
    </source>
</evidence>
<evidence type="ECO:0000256" key="7">
    <source>
        <dbReference type="ARBA" id="ARBA00023244"/>
    </source>
</evidence>
<proteinExistence type="inferred from homology"/>
<dbReference type="PANTHER" id="PTHR11458">
    <property type="entry name" value="DELTA-AMINOLEVULINIC ACID DEHYDRATASE"/>
    <property type="match status" value="1"/>
</dbReference>
<dbReference type="PANTHER" id="PTHR11458:SF0">
    <property type="entry name" value="DELTA-AMINOLEVULINIC ACID DEHYDRATASE"/>
    <property type="match status" value="1"/>
</dbReference>
<dbReference type="SMART" id="SM01004">
    <property type="entry name" value="ALAD"/>
    <property type="match status" value="1"/>
</dbReference>
<accession>A0A1X6YYD3</accession>
<dbReference type="GO" id="GO:0005829">
    <property type="term" value="C:cytosol"/>
    <property type="evidence" value="ECO:0007669"/>
    <property type="project" value="TreeGrafter"/>
</dbReference>
<evidence type="ECO:0000256" key="4">
    <source>
        <dbReference type="ARBA" id="ARBA00020771"/>
    </source>
</evidence>
<evidence type="ECO:0000256" key="9">
    <source>
        <dbReference type="PIRSR" id="PIRSR001415-1"/>
    </source>
</evidence>
<comment type="catalytic activity">
    <reaction evidence="8 10">
        <text>2 5-aminolevulinate = porphobilinogen + 2 H2O + H(+)</text>
        <dbReference type="Rhea" id="RHEA:24064"/>
        <dbReference type="ChEBI" id="CHEBI:15377"/>
        <dbReference type="ChEBI" id="CHEBI:15378"/>
        <dbReference type="ChEBI" id="CHEBI:58126"/>
        <dbReference type="ChEBI" id="CHEBI:356416"/>
        <dbReference type="EC" id="4.2.1.24"/>
    </reaction>
</comment>
<dbReference type="GO" id="GO:0004655">
    <property type="term" value="F:porphobilinogen synthase activity"/>
    <property type="evidence" value="ECO:0007669"/>
    <property type="project" value="UniProtKB-EC"/>
</dbReference>
<dbReference type="PIRSF" id="PIRSF001415">
    <property type="entry name" value="Porphbilin_synth"/>
    <property type="match status" value="1"/>
</dbReference>
<reference evidence="12 13" key="1">
    <citation type="submission" date="2017-03" db="EMBL/GenBank/DDBJ databases">
        <authorList>
            <person name="Afonso C.L."/>
            <person name="Miller P.J."/>
            <person name="Scott M.A."/>
            <person name="Spackman E."/>
            <person name="Goraichik I."/>
            <person name="Dimitrov K.M."/>
            <person name="Suarez D.L."/>
            <person name="Swayne D.E."/>
        </authorList>
    </citation>
    <scope>NUCLEOTIDE SEQUENCE [LARGE SCALE GENOMIC DNA]</scope>
    <source>
        <strain evidence="12 13">CECT 7450</strain>
    </source>
</reference>
<dbReference type="PRINTS" id="PR00144">
    <property type="entry name" value="DALDHYDRTASE"/>
</dbReference>
<evidence type="ECO:0000256" key="11">
    <source>
        <dbReference type="RuleBase" id="RU004161"/>
    </source>
</evidence>
<dbReference type="SUPFAM" id="SSF51569">
    <property type="entry name" value="Aldolase"/>
    <property type="match status" value="1"/>
</dbReference>
<name>A0A1X6YYD3_9RHOB</name>
<comment type="similarity">
    <text evidence="2 11">Belongs to the ALAD family.</text>
</comment>
<feature type="active site" description="Schiff-base intermediate with substrate" evidence="9">
    <location>
        <position position="202"/>
    </location>
</feature>
<dbReference type="Pfam" id="PF00490">
    <property type="entry name" value="ALAD"/>
    <property type="match status" value="1"/>
</dbReference>
<dbReference type="Gene3D" id="3.20.20.70">
    <property type="entry name" value="Aldolase class I"/>
    <property type="match status" value="1"/>
</dbReference>
<sequence>MSVTPPIHPANRLRRTRQSAAIRAMVSENTFTASDLIWPVFVREGENVEEPVPSMPGVVRRSVDRIVEAAREAADLGIPAICLFPYTTAEKRTADCAEAWNPENLSNRATRAIKAAVPEIAIMTDVALDPYSDTGHDGFVRDGKIVNEETVEALVKQALSQAESGVDIIGPSDMMDGRIGSIRQALETADHQDVMILSYAAKYASAFYGPFRDAVGASGALKGDKKTYQMDPANSDEAMRCIARDLAEGADMVMVKPGMPYLDICRRTKQEFGVPTFAYQVSGEYAMIQAAASNGWIDGERAMVESLMAFKRAGCDGVLSYFAPAMARLLAG</sequence>
<keyword evidence="5" id="KW-0350">Heme biosynthesis</keyword>
<evidence type="ECO:0000256" key="5">
    <source>
        <dbReference type="ARBA" id="ARBA00023133"/>
    </source>
</evidence>
<dbReference type="UniPathway" id="UPA00251">
    <property type="reaction ID" value="UER00318"/>
</dbReference>
<dbReference type="InterPro" id="IPR030656">
    <property type="entry name" value="ALAD_AS"/>
</dbReference>
<dbReference type="InterPro" id="IPR013785">
    <property type="entry name" value="Aldolase_TIM"/>
</dbReference>
<dbReference type="FunFam" id="3.20.20.70:FF:000019">
    <property type="entry name" value="Delta-aminolevulinic acid dehydratase"/>
    <property type="match status" value="1"/>
</dbReference>
<dbReference type="InterPro" id="IPR001731">
    <property type="entry name" value="ALAD"/>
</dbReference>
<evidence type="ECO:0000256" key="2">
    <source>
        <dbReference type="ARBA" id="ARBA00008055"/>
    </source>
</evidence>
<keyword evidence="7 10" id="KW-0627">Porphyrin biosynthesis</keyword>
<evidence type="ECO:0000256" key="1">
    <source>
        <dbReference type="ARBA" id="ARBA00004694"/>
    </source>
</evidence>
<organism evidence="12 13">
    <name type="scientific">Roseovarius albus</name>
    <dbReference type="NCBI Taxonomy" id="1247867"/>
    <lineage>
        <taxon>Bacteria</taxon>
        <taxon>Pseudomonadati</taxon>
        <taxon>Pseudomonadota</taxon>
        <taxon>Alphaproteobacteria</taxon>
        <taxon>Rhodobacterales</taxon>
        <taxon>Roseobacteraceae</taxon>
        <taxon>Roseovarius</taxon>
    </lineage>
</organism>
<comment type="subunit">
    <text evidence="10">Homooctamer.</text>
</comment>
<keyword evidence="6 10" id="KW-0456">Lyase</keyword>
<dbReference type="PROSITE" id="PS00169">
    <property type="entry name" value="D_ALA_DEHYDRATASE"/>
    <property type="match status" value="1"/>
</dbReference>
<feature type="active site" description="Schiff-base intermediate with substrate" evidence="9">
    <location>
        <position position="256"/>
    </location>
</feature>
<dbReference type="RefSeq" id="WP_085805143.1">
    <property type="nucleotide sequence ID" value="NZ_FWFX01000004.1"/>
</dbReference>
<dbReference type="GO" id="GO:0008270">
    <property type="term" value="F:zinc ion binding"/>
    <property type="evidence" value="ECO:0007669"/>
    <property type="project" value="TreeGrafter"/>
</dbReference>
<evidence type="ECO:0000256" key="6">
    <source>
        <dbReference type="ARBA" id="ARBA00023239"/>
    </source>
</evidence>
<dbReference type="EMBL" id="FWFX01000004">
    <property type="protein sequence ID" value="SLN34687.1"/>
    <property type="molecule type" value="Genomic_DNA"/>
</dbReference>
<evidence type="ECO:0000313" key="13">
    <source>
        <dbReference type="Proteomes" id="UP000193061"/>
    </source>
</evidence>
<keyword evidence="13" id="KW-1185">Reference proteome</keyword>
<dbReference type="CDD" id="cd04823">
    <property type="entry name" value="ALAD_PBGS_aspartate_rich"/>
    <property type="match status" value="1"/>
</dbReference>
<dbReference type="Proteomes" id="UP000193061">
    <property type="component" value="Unassembled WGS sequence"/>
</dbReference>
<protein>
    <recommendedName>
        <fullName evidence="4 10">Delta-aminolevulinic acid dehydratase</fullName>
        <ecNumber evidence="3 10">4.2.1.24</ecNumber>
    </recommendedName>
</protein>
<dbReference type="OrthoDB" id="9805001at2"/>
<evidence type="ECO:0000256" key="3">
    <source>
        <dbReference type="ARBA" id="ARBA00012053"/>
    </source>
</evidence>
<comment type="pathway">
    <text evidence="1">Porphyrin-containing compound metabolism; protoporphyrin-IX biosynthesis; coproporphyrinogen-III from 5-aminolevulinate: step 1/4.</text>
</comment>
<dbReference type="GO" id="GO:0006782">
    <property type="term" value="P:protoporphyrinogen IX biosynthetic process"/>
    <property type="evidence" value="ECO:0007669"/>
    <property type="project" value="UniProtKB-UniPathway"/>
</dbReference>
<evidence type="ECO:0000256" key="10">
    <source>
        <dbReference type="RuleBase" id="RU000515"/>
    </source>
</evidence>
<dbReference type="NCBIfam" id="NF006762">
    <property type="entry name" value="PRK09283.1"/>
    <property type="match status" value="1"/>
</dbReference>